<dbReference type="GO" id="GO:0005737">
    <property type="term" value="C:cytoplasm"/>
    <property type="evidence" value="ECO:0007669"/>
    <property type="project" value="UniProtKB-ARBA"/>
</dbReference>
<name>A0AAQ3LCX6_9BACT</name>
<dbReference type="SUPFAM" id="SSF57829">
    <property type="entry name" value="Zn-binding ribosomal proteins"/>
    <property type="match status" value="1"/>
</dbReference>
<dbReference type="NCBIfam" id="TIGR01023">
    <property type="entry name" value="rpmG_bact"/>
    <property type="match status" value="1"/>
</dbReference>
<evidence type="ECO:0000256" key="1">
    <source>
        <dbReference type="ARBA" id="ARBA00007596"/>
    </source>
</evidence>
<organism evidence="6 7">
    <name type="scientific">Rubellicoccus peritrichatus</name>
    <dbReference type="NCBI Taxonomy" id="3080537"/>
    <lineage>
        <taxon>Bacteria</taxon>
        <taxon>Pseudomonadati</taxon>
        <taxon>Verrucomicrobiota</taxon>
        <taxon>Opitutia</taxon>
        <taxon>Puniceicoccales</taxon>
        <taxon>Cerasicoccaceae</taxon>
        <taxon>Rubellicoccus</taxon>
    </lineage>
</organism>
<proteinExistence type="inferred from homology"/>
<keyword evidence="2 5" id="KW-0689">Ribosomal protein</keyword>
<sequence length="56" mass="6797">MPRETVILECSEARKENKPVSRYMTTRNKKLQQEKVEKMKYNPNLRRHTLHKEIKG</sequence>
<dbReference type="HAMAP" id="MF_00294">
    <property type="entry name" value="Ribosomal_bL33"/>
    <property type="match status" value="1"/>
</dbReference>
<dbReference type="Gene3D" id="2.20.28.120">
    <property type="entry name" value="Ribosomal protein L33"/>
    <property type="match status" value="1"/>
</dbReference>
<comment type="similarity">
    <text evidence="1 5">Belongs to the bacterial ribosomal protein bL33 family.</text>
</comment>
<evidence type="ECO:0000256" key="2">
    <source>
        <dbReference type="ARBA" id="ARBA00022980"/>
    </source>
</evidence>
<reference evidence="6 7" key="1">
    <citation type="submission" date="2023-10" db="EMBL/GenBank/DDBJ databases">
        <title>Rubellicoccus peritrichatus gen. nov., sp. nov., isolated from an algae of coral reef tank.</title>
        <authorList>
            <person name="Luo J."/>
        </authorList>
    </citation>
    <scope>NUCLEOTIDE SEQUENCE [LARGE SCALE GENOMIC DNA]</scope>
    <source>
        <strain evidence="6 7">CR14</strain>
    </source>
</reference>
<dbReference type="RefSeq" id="WP_317835630.1">
    <property type="nucleotide sequence ID" value="NZ_CP136920.1"/>
</dbReference>
<gene>
    <name evidence="5 6" type="primary">rpmG</name>
    <name evidence="6" type="ORF">RZN69_08300</name>
</gene>
<dbReference type="PANTHER" id="PTHR43168:SF2">
    <property type="entry name" value="LARGE RIBOSOMAL SUBUNIT PROTEIN BL33C"/>
    <property type="match status" value="1"/>
</dbReference>
<evidence type="ECO:0000313" key="6">
    <source>
        <dbReference type="EMBL" id="WOO43092.1"/>
    </source>
</evidence>
<dbReference type="GO" id="GO:0003735">
    <property type="term" value="F:structural constituent of ribosome"/>
    <property type="evidence" value="ECO:0007669"/>
    <property type="project" value="InterPro"/>
</dbReference>
<evidence type="ECO:0000313" key="7">
    <source>
        <dbReference type="Proteomes" id="UP001304300"/>
    </source>
</evidence>
<dbReference type="AlphaFoldDB" id="A0AAQ3LCX6"/>
<keyword evidence="3 5" id="KW-0687">Ribonucleoprotein</keyword>
<evidence type="ECO:0000256" key="3">
    <source>
        <dbReference type="ARBA" id="ARBA00023274"/>
    </source>
</evidence>
<dbReference type="InterPro" id="IPR011332">
    <property type="entry name" value="Ribosomal_zn-bd"/>
</dbReference>
<dbReference type="GO" id="GO:0006412">
    <property type="term" value="P:translation"/>
    <property type="evidence" value="ECO:0007669"/>
    <property type="project" value="UniProtKB-UniRule"/>
</dbReference>
<dbReference type="NCBIfam" id="NF001860">
    <property type="entry name" value="PRK00595.1"/>
    <property type="match status" value="1"/>
</dbReference>
<dbReference type="InterPro" id="IPR001705">
    <property type="entry name" value="Ribosomal_bL33"/>
</dbReference>
<dbReference type="Pfam" id="PF00471">
    <property type="entry name" value="Ribosomal_L33"/>
    <property type="match status" value="1"/>
</dbReference>
<keyword evidence="7" id="KW-1185">Reference proteome</keyword>
<accession>A0AAQ3LCX6</accession>
<dbReference type="KEGG" id="puo:RZN69_08300"/>
<evidence type="ECO:0000256" key="5">
    <source>
        <dbReference type="HAMAP-Rule" id="MF_00294"/>
    </source>
</evidence>
<dbReference type="GO" id="GO:1990904">
    <property type="term" value="C:ribonucleoprotein complex"/>
    <property type="evidence" value="ECO:0007669"/>
    <property type="project" value="UniProtKB-KW"/>
</dbReference>
<dbReference type="EMBL" id="CP136920">
    <property type="protein sequence ID" value="WOO43092.1"/>
    <property type="molecule type" value="Genomic_DNA"/>
</dbReference>
<evidence type="ECO:0000256" key="4">
    <source>
        <dbReference type="ARBA" id="ARBA00035176"/>
    </source>
</evidence>
<dbReference type="Proteomes" id="UP001304300">
    <property type="component" value="Chromosome"/>
</dbReference>
<dbReference type="PANTHER" id="PTHR43168">
    <property type="entry name" value="50S RIBOSOMAL PROTEIN L33, CHLOROPLASTIC"/>
    <property type="match status" value="1"/>
</dbReference>
<dbReference type="GO" id="GO:0005840">
    <property type="term" value="C:ribosome"/>
    <property type="evidence" value="ECO:0007669"/>
    <property type="project" value="UniProtKB-KW"/>
</dbReference>
<dbReference type="InterPro" id="IPR038584">
    <property type="entry name" value="Ribosomal_bL33_sf"/>
</dbReference>
<protein>
    <recommendedName>
        <fullName evidence="4 5">Large ribosomal subunit protein bL33</fullName>
    </recommendedName>
</protein>